<proteinExistence type="predicted"/>
<dbReference type="EMBL" id="MHRK01000040">
    <property type="protein sequence ID" value="OHA23229.1"/>
    <property type="molecule type" value="Genomic_DNA"/>
</dbReference>
<evidence type="ECO:0000256" key="1">
    <source>
        <dbReference type="SAM" id="Phobius"/>
    </source>
</evidence>
<protein>
    <recommendedName>
        <fullName evidence="4">DUF1573 domain-containing protein</fullName>
    </recommendedName>
</protein>
<organism evidence="2 3">
    <name type="scientific">Candidatus Taylorbacteria bacterium RIFCSPHIGHO2_02_FULL_43_32b</name>
    <dbReference type="NCBI Taxonomy" id="1802306"/>
    <lineage>
        <taxon>Bacteria</taxon>
        <taxon>Candidatus Tayloriibacteriota</taxon>
    </lineage>
</organism>
<keyword evidence="1" id="KW-1133">Transmembrane helix</keyword>
<evidence type="ECO:0000313" key="2">
    <source>
        <dbReference type="EMBL" id="OHA23229.1"/>
    </source>
</evidence>
<dbReference type="STRING" id="1802306.A3C72_01880"/>
<name>A0A1G2MJ89_9BACT</name>
<keyword evidence="1" id="KW-0472">Membrane</keyword>
<evidence type="ECO:0000313" key="3">
    <source>
        <dbReference type="Proteomes" id="UP000177130"/>
    </source>
</evidence>
<feature type="transmembrane region" description="Helical" evidence="1">
    <location>
        <begin position="15"/>
        <end position="34"/>
    </location>
</feature>
<dbReference type="AlphaFoldDB" id="A0A1G2MJ89"/>
<keyword evidence="1" id="KW-0812">Transmembrane</keyword>
<accession>A0A1G2MJ89</accession>
<evidence type="ECO:0008006" key="4">
    <source>
        <dbReference type="Google" id="ProtNLM"/>
    </source>
</evidence>
<sequence>MILCKVINHFGAMKTLFYLLVAFGLIAFIYWIGWGSLKAEKSDLVLLNEEVGSLERISSIAPPIRRDFTLVNKSDSEIIIAKVYTDCSCLFSSIPSPDGNNLTFGLPKEVFTRPIGTVVKKREEVKMSFEFRPGGLSPGFKQYAVFVETKNKLITKVPITVEIVR</sequence>
<comment type="caution">
    <text evidence="2">The sequence shown here is derived from an EMBL/GenBank/DDBJ whole genome shotgun (WGS) entry which is preliminary data.</text>
</comment>
<gene>
    <name evidence="2" type="ORF">A3C72_01880</name>
</gene>
<reference evidence="2 3" key="1">
    <citation type="journal article" date="2016" name="Nat. Commun.">
        <title>Thousands of microbial genomes shed light on interconnected biogeochemical processes in an aquifer system.</title>
        <authorList>
            <person name="Anantharaman K."/>
            <person name="Brown C.T."/>
            <person name="Hug L.A."/>
            <person name="Sharon I."/>
            <person name="Castelle C.J."/>
            <person name="Probst A.J."/>
            <person name="Thomas B.C."/>
            <person name="Singh A."/>
            <person name="Wilkins M.J."/>
            <person name="Karaoz U."/>
            <person name="Brodie E.L."/>
            <person name="Williams K.H."/>
            <person name="Hubbard S.S."/>
            <person name="Banfield J.F."/>
        </authorList>
    </citation>
    <scope>NUCLEOTIDE SEQUENCE [LARGE SCALE GENOMIC DNA]</scope>
</reference>
<dbReference type="Proteomes" id="UP000177130">
    <property type="component" value="Unassembled WGS sequence"/>
</dbReference>